<protein>
    <submittedName>
        <fullName evidence="2">HNH endonuclease</fullName>
    </submittedName>
</protein>
<dbReference type="AlphaFoldDB" id="A0A932A5V7"/>
<keyword evidence="2" id="KW-0378">Hydrolase</keyword>
<gene>
    <name evidence="2" type="ORF">HYX28_00595</name>
</gene>
<reference evidence="2" key="1">
    <citation type="submission" date="2020-07" db="EMBL/GenBank/DDBJ databases">
        <title>Huge and variable diversity of episymbiotic CPR bacteria and DPANN archaea in groundwater ecosystems.</title>
        <authorList>
            <person name="He C.Y."/>
            <person name="Keren R."/>
            <person name="Whittaker M."/>
            <person name="Farag I.F."/>
            <person name="Doudna J."/>
            <person name="Cate J.H.D."/>
            <person name="Banfield J.F."/>
        </authorList>
    </citation>
    <scope>NUCLEOTIDE SEQUENCE</scope>
    <source>
        <strain evidence="2">NC_groundwater_580_Pr5_B-0.1um_64_19</strain>
    </source>
</reference>
<dbReference type="EMBL" id="JACPNR010000002">
    <property type="protein sequence ID" value="MBI2677258.1"/>
    <property type="molecule type" value="Genomic_DNA"/>
</dbReference>
<dbReference type="Pfam" id="PF13391">
    <property type="entry name" value="HNH_2"/>
    <property type="match status" value="1"/>
</dbReference>
<sequence length="310" mass="35763">MRFFVAITDYDWFQCLSALQPDEVNFWQPSGSNSFKALQPGEPLLFKLHSPRNFIVGGGFFSSFSALPISLAWNAFETKNGAQSFEEMRQRVWKYRDTDEQMGGEEVVGCIMLQQPFFLKEPDWIPVSDWPRQIVRGKGYDTDEARGAEIWQEVQHRLANPIPIPIPIPDESVLVETQRYGQPQIFLPRLGQGAFRVLVTDSYLRKCALSSSHILHILEAAHIKPFSQGGTHSPTNGLLLRQDIHTLFDRGYITVTPELRVEVSRRIREEFNNGEDYYKMQGRPINLPELRQLQPSLEALTWHNERVFRT</sequence>
<evidence type="ECO:0000313" key="3">
    <source>
        <dbReference type="Proteomes" id="UP000779809"/>
    </source>
</evidence>
<dbReference type="InterPro" id="IPR003615">
    <property type="entry name" value="HNH_nuc"/>
</dbReference>
<dbReference type="GO" id="GO:0004519">
    <property type="term" value="F:endonuclease activity"/>
    <property type="evidence" value="ECO:0007669"/>
    <property type="project" value="UniProtKB-KW"/>
</dbReference>
<proteinExistence type="predicted"/>
<organism evidence="2 3">
    <name type="scientific">Candidatus Korobacter versatilis</name>
    <dbReference type="NCBI Taxonomy" id="658062"/>
    <lineage>
        <taxon>Bacteria</taxon>
        <taxon>Pseudomonadati</taxon>
        <taxon>Acidobacteriota</taxon>
        <taxon>Terriglobia</taxon>
        <taxon>Terriglobales</taxon>
        <taxon>Candidatus Korobacteraceae</taxon>
        <taxon>Candidatus Korobacter</taxon>
    </lineage>
</organism>
<evidence type="ECO:0000313" key="2">
    <source>
        <dbReference type="EMBL" id="MBI2677258.1"/>
    </source>
</evidence>
<name>A0A932A5V7_9BACT</name>
<feature type="domain" description="HNH nuclease" evidence="1">
    <location>
        <begin position="207"/>
        <end position="255"/>
    </location>
</feature>
<comment type="caution">
    <text evidence="2">The sequence shown here is derived from an EMBL/GenBank/DDBJ whole genome shotgun (WGS) entry which is preliminary data.</text>
</comment>
<dbReference type="Proteomes" id="UP000779809">
    <property type="component" value="Unassembled WGS sequence"/>
</dbReference>
<keyword evidence="2" id="KW-0540">Nuclease</keyword>
<evidence type="ECO:0000259" key="1">
    <source>
        <dbReference type="Pfam" id="PF13391"/>
    </source>
</evidence>
<accession>A0A932A5V7</accession>
<keyword evidence="2" id="KW-0255">Endonuclease</keyword>